<dbReference type="EMBL" id="CP002608">
    <property type="protein sequence ID" value="AEB41673.1"/>
    <property type="molecule type" value="Genomic_DNA"/>
</dbReference>
<reference evidence="2 3" key="1">
    <citation type="journal article" date="2011" name="J. Bacteriol.">
        <title>Genome sequence of the obligate intracellular animal pathogen Chlamydia pecorum E58.</title>
        <authorList>
            <person name="Mojica S."/>
            <person name="Huot Creasy H."/>
            <person name="Daugherty S."/>
            <person name="Read T.D."/>
            <person name="Kim T."/>
            <person name="Kaltenboeck B."/>
            <person name="Bavoil P."/>
            <person name="Myers G.S."/>
        </authorList>
    </citation>
    <scope>NUCLEOTIDE SEQUENCE [LARGE SCALE GENOMIC DNA]</scope>
    <source>
        <strain evidence="2 3">E58</strain>
    </source>
</reference>
<evidence type="ECO:0000259" key="1">
    <source>
        <dbReference type="Pfam" id="PF01048"/>
    </source>
</evidence>
<dbReference type="Gene3D" id="3.40.50.1580">
    <property type="entry name" value="Nucleoside phosphorylase domain"/>
    <property type="match status" value="1"/>
</dbReference>
<organism evidence="2 3">
    <name type="scientific">Chlamydia pecorum (strain ATCC VR-628 / DSM 29919 / E58)</name>
    <name type="common">Chlamydophila pecorum</name>
    <dbReference type="NCBI Taxonomy" id="331635"/>
    <lineage>
        <taxon>Bacteria</taxon>
        <taxon>Pseudomonadati</taxon>
        <taxon>Chlamydiota</taxon>
        <taxon>Chlamydiia</taxon>
        <taxon>Chlamydiales</taxon>
        <taxon>Chlamydiaceae</taxon>
        <taxon>Chlamydia/Chlamydophila group</taxon>
        <taxon>Chlamydia</taxon>
    </lineage>
</organism>
<evidence type="ECO:0000313" key="2">
    <source>
        <dbReference type="EMBL" id="AEB41673.1"/>
    </source>
</evidence>
<proteinExistence type="predicted"/>
<gene>
    <name evidence="2" type="ordered locus">G5S_0722</name>
</gene>
<dbReference type="InterPro" id="IPR035994">
    <property type="entry name" value="Nucleoside_phosphorylase_sf"/>
</dbReference>
<dbReference type="KEGG" id="cpm:G5S_0722"/>
<dbReference type="GO" id="GO:0003824">
    <property type="term" value="F:catalytic activity"/>
    <property type="evidence" value="ECO:0007669"/>
    <property type="project" value="InterPro"/>
</dbReference>
<dbReference type="Proteomes" id="UP000008305">
    <property type="component" value="Chromosome"/>
</dbReference>
<keyword evidence="3" id="KW-1185">Reference proteome</keyword>
<accession>A0AA34WI19</accession>
<dbReference type="SUPFAM" id="SSF53167">
    <property type="entry name" value="Purine and uridine phosphorylases"/>
    <property type="match status" value="1"/>
</dbReference>
<sequence length="236" mass="26056">MEKKRFTCYGSTMSSQPVRALCFIADPCESQALFSLLPFTALYPPRIFRYHTPQLTLDLCLLHAWGSSAVHHAIQDYPQALTSYDLWLNLGFAGACSPAIPLSTCYLIEHLGKLHPHDQSLSEAPQLIFTPKATALQTTSLVTADAPYILGFHKTFQLVDMEGYAIATLAHSQGLPLSIIKITSDYTLPRRKTFVQEHSAALASVLAKTLLSSLPEILESATIPRKQDRLLDSTPD</sequence>
<feature type="domain" description="Nucleoside phosphorylase" evidence="1">
    <location>
        <begin position="153"/>
        <end position="208"/>
    </location>
</feature>
<dbReference type="GO" id="GO:0009116">
    <property type="term" value="P:nucleoside metabolic process"/>
    <property type="evidence" value="ECO:0007669"/>
    <property type="project" value="InterPro"/>
</dbReference>
<name>A0AA34WI19_CHLPE</name>
<dbReference type="InterPro" id="IPR000845">
    <property type="entry name" value="Nucleoside_phosphorylase_d"/>
</dbReference>
<protein>
    <recommendedName>
        <fullName evidence="1">Nucleoside phosphorylase domain-containing protein</fullName>
    </recommendedName>
</protein>
<dbReference type="AlphaFoldDB" id="A0AA34WI19"/>
<dbReference type="Pfam" id="PF01048">
    <property type="entry name" value="PNP_UDP_1"/>
    <property type="match status" value="1"/>
</dbReference>
<evidence type="ECO:0000313" key="3">
    <source>
        <dbReference type="Proteomes" id="UP000008305"/>
    </source>
</evidence>